<dbReference type="EMBL" id="JRPL02000025">
    <property type="protein sequence ID" value="TLD81326.1"/>
    <property type="molecule type" value="Genomic_DNA"/>
</dbReference>
<keyword evidence="1" id="KW-0808">Transferase</keyword>
<dbReference type="Proteomes" id="UP000029878">
    <property type="component" value="Unassembled WGS sequence"/>
</dbReference>
<evidence type="ECO:0000256" key="6">
    <source>
        <dbReference type="ARBA" id="ARBA00022918"/>
    </source>
</evidence>
<feature type="domain" description="Integrase catalytic" evidence="7">
    <location>
        <begin position="483"/>
        <end position="685"/>
    </location>
</feature>
<evidence type="ECO:0000259" key="7">
    <source>
        <dbReference type="PROSITE" id="PS50994"/>
    </source>
</evidence>
<evidence type="ECO:0000256" key="2">
    <source>
        <dbReference type="ARBA" id="ARBA00022695"/>
    </source>
</evidence>
<keyword evidence="4" id="KW-0255">Endonuclease</keyword>
<dbReference type="InterPro" id="IPR001584">
    <property type="entry name" value="Integrase_cat-core"/>
</dbReference>
<gene>
    <name evidence="8" type="ORF">LS81_008800</name>
</gene>
<keyword evidence="2" id="KW-0548">Nucleotidyltransferase</keyword>
<dbReference type="RefSeq" id="WP_138069898.1">
    <property type="nucleotide sequence ID" value="NZ_JRPL02000025.1"/>
</dbReference>
<evidence type="ECO:0000256" key="5">
    <source>
        <dbReference type="ARBA" id="ARBA00022801"/>
    </source>
</evidence>
<accession>A0A4U8S6A3</accession>
<evidence type="ECO:0000256" key="3">
    <source>
        <dbReference type="ARBA" id="ARBA00022722"/>
    </source>
</evidence>
<dbReference type="GO" id="GO:0035613">
    <property type="term" value="F:RNA stem-loop binding"/>
    <property type="evidence" value="ECO:0007669"/>
    <property type="project" value="TreeGrafter"/>
</dbReference>
<keyword evidence="5" id="KW-0378">Hydrolase</keyword>
<name>A0A4U8S6A3_9HELI</name>
<dbReference type="PROSITE" id="PS50994">
    <property type="entry name" value="INTEGRASE"/>
    <property type="match status" value="1"/>
</dbReference>
<proteinExistence type="predicted"/>
<dbReference type="GO" id="GO:0004519">
    <property type="term" value="F:endonuclease activity"/>
    <property type="evidence" value="ECO:0007669"/>
    <property type="project" value="UniProtKB-KW"/>
</dbReference>
<sequence length="877" mass="97940">MGQWMSSKEFAKLHGCNIEGLLKSIKRADILGKKFCTLKGKILPFKYTNGIGRGGKVLQIWSEPFKSEAEAEAFLHNYRVDMLEKMAKHTFGVSNEITTNATHTLHALNDMSSGAVVSGGVNDTLACSGVGSSILTNNNNIPSKAIESNIASIHTEATATMGGVVDSHNSLCGDLHVCDDGGDDACDLLHNQKETDSIRDVTLSLNMTNNSDLTSKKDNMTSGGSVNDEIAMSATHSRNDNVDYVKDVLNSRNDKEAQETTQDTQETNLQNTKQETIQDIHSQKARQDNLTSFDFATTKARRIALEKKRIIKDWESLKNKGVSAKDFVAAVNLNVNNDYNLKLSENKLYAWQRAYKEQGLDGLLDIRGYVREGASLIESLGLKDLLDSILNAQSARININSVHELLHMHLHMQGVHDIIDFKSKKSEYISYAVLNRYINAWKKKNRLKNTLTHRGEDALIGNMKASLGKSNYKVTSINQVVEIDSTPLDKVFNAQSLAESLGVDISHVKSWQKRYVLISLVDTYSRVVSFHISDTENSLGVARAVAKYILKYGKPKMIKGDNGKAFLSKYTKAVMENLDIEYKNVRAYSGWLKPYVENTFRSLQDRVVSWGRGYIGHNVSQRQAIEFFFSKKERRLKKGALTNLKELDSFESMLYAIDTYTDTLLNNRYLDSLGMTPTEAYNQKANEAVAMNEYELIMKLSPSVKRRVNKKGIMHGGVWYQSIQAFSYDSVIVRPNINNTQELFIYDEKGVFVDIATRIGFDGVSAESAKMAEKISLKRIKAAKRDMQTAKDSQYANLQGLIESAASNAPRTIKPCVPKINNIDIVSAKLKSEANRAISGGDIVNLVELQTQEENMKSKGEVKRDLSFYSAVTKSKE</sequence>
<dbReference type="GO" id="GO:0016787">
    <property type="term" value="F:hydrolase activity"/>
    <property type="evidence" value="ECO:0007669"/>
    <property type="project" value="UniProtKB-KW"/>
</dbReference>
<dbReference type="Gene3D" id="3.30.420.10">
    <property type="entry name" value="Ribonuclease H-like superfamily/Ribonuclease H"/>
    <property type="match status" value="1"/>
</dbReference>
<dbReference type="InterPro" id="IPR012337">
    <property type="entry name" value="RNaseH-like_sf"/>
</dbReference>
<dbReference type="PANTHER" id="PTHR41694">
    <property type="entry name" value="ENDOGENOUS RETROVIRUS GROUP K MEMBER POL PROTEIN"/>
    <property type="match status" value="1"/>
</dbReference>
<reference evidence="8 9" key="1">
    <citation type="journal article" date="2014" name="Genome Announc.">
        <title>Draft genome sequences of eight enterohepatic helicobacter species isolated from both laboratory and wild rodents.</title>
        <authorList>
            <person name="Sheh A."/>
            <person name="Shen Z."/>
            <person name="Fox J.G."/>
        </authorList>
    </citation>
    <scope>NUCLEOTIDE SEQUENCE [LARGE SCALE GENOMIC DNA]</scope>
    <source>
        <strain evidence="8 9">ATCC 700114</strain>
    </source>
</reference>
<evidence type="ECO:0000313" key="9">
    <source>
        <dbReference type="Proteomes" id="UP000029878"/>
    </source>
</evidence>
<dbReference type="AlphaFoldDB" id="A0A4U8S6A3"/>
<dbReference type="Pfam" id="PF00665">
    <property type="entry name" value="rve"/>
    <property type="match status" value="1"/>
</dbReference>
<dbReference type="InterPro" id="IPR036397">
    <property type="entry name" value="RNaseH_sf"/>
</dbReference>
<evidence type="ECO:0000313" key="8">
    <source>
        <dbReference type="EMBL" id="TLD81326.1"/>
    </source>
</evidence>
<dbReference type="GO" id="GO:0003964">
    <property type="term" value="F:RNA-directed DNA polymerase activity"/>
    <property type="evidence" value="ECO:0007669"/>
    <property type="project" value="UniProtKB-KW"/>
</dbReference>
<evidence type="ECO:0000256" key="1">
    <source>
        <dbReference type="ARBA" id="ARBA00022679"/>
    </source>
</evidence>
<keyword evidence="3" id="KW-0540">Nuclease</keyword>
<dbReference type="GO" id="GO:0015074">
    <property type="term" value="P:DNA integration"/>
    <property type="evidence" value="ECO:0007669"/>
    <property type="project" value="InterPro"/>
</dbReference>
<organism evidence="8 9">
    <name type="scientific">Helicobacter trogontum</name>
    <dbReference type="NCBI Taxonomy" id="50960"/>
    <lineage>
        <taxon>Bacteria</taxon>
        <taxon>Pseudomonadati</taxon>
        <taxon>Campylobacterota</taxon>
        <taxon>Epsilonproteobacteria</taxon>
        <taxon>Campylobacterales</taxon>
        <taxon>Helicobacteraceae</taxon>
        <taxon>Helicobacter</taxon>
    </lineage>
</organism>
<keyword evidence="6" id="KW-0695">RNA-directed DNA polymerase</keyword>
<protein>
    <recommendedName>
        <fullName evidence="7">Integrase catalytic domain-containing protein</fullName>
    </recommendedName>
</protein>
<evidence type="ECO:0000256" key="4">
    <source>
        <dbReference type="ARBA" id="ARBA00022759"/>
    </source>
</evidence>
<comment type="caution">
    <text evidence="8">The sequence shown here is derived from an EMBL/GenBank/DDBJ whole genome shotgun (WGS) entry which is preliminary data.</text>
</comment>
<dbReference type="SUPFAM" id="SSF53098">
    <property type="entry name" value="Ribonuclease H-like"/>
    <property type="match status" value="1"/>
</dbReference>
<dbReference type="OrthoDB" id="5287589at2"/>
<dbReference type="PANTHER" id="PTHR41694:SF3">
    <property type="entry name" value="RNA-DIRECTED DNA POLYMERASE-RELATED"/>
    <property type="match status" value="1"/>
</dbReference>